<evidence type="ECO:0000313" key="5">
    <source>
        <dbReference type="EMBL" id="KEH29341.1"/>
    </source>
</evidence>
<dbReference type="PRINTS" id="PR00420">
    <property type="entry name" value="RNGMNOXGNASE"/>
</dbReference>
<comment type="similarity">
    <text evidence="3">Belongs to the 3-hydroxybenzoate 6-hydroxylase family.</text>
</comment>
<organism evidence="5 7">
    <name type="scientific">Medicago truncatula</name>
    <name type="common">Barrel medic</name>
    <name type="synonym">Medicago tribuloides</name>
    <dbReference type="NCBI Taxonomy" id="3880"/>
    <lineage>
        <taxon>Eukaryota</taxon>
        <taxon>Viridiplantae</taxon>
        <taxon>Streptophyta</taxon>
        <taxon>Embryophyta</taxon>
        <taxon>Tracheophyta</taxon>
        <taxon>Spermatophyta</taxon>
        <taxon>Magnoliopsida</taxon>
        <taxon>eudicotyledons</taxon>
        <taxon>Gunneridae</taxon>
        <taxon>Pentapetalae</taxon>
        <taxon>rosids</taxon>
        <taxon>fabids</taxon>
        <taxon>Fabales</taxon>
        <taxon>Fabaceae</taxon>
        <taxon>Papilionoideae</taxon>
        <taxon>50 kb inversion clade</taxon>
        <taxon>NPAAA clade</taxon>
        <taxon>Hologalegina</taxon>
        <taxon>IRL clade</taxon>
        <taxon>Trifolieae</taxon>
        <taxon>Medicago</taxon>
    </lineage>
</organism>
<evidence type="ECO:0000256" key="1">
    <source>
        <dbReference type="ARBA" id="ARBA00023002"/>
    </source>
</evidence>
<evidence type="ECO:0000259" key="4">
    <source>
        <dbReference type="Pfam" id="PF01494"/>
    </source>
</evidence>
<dbReference type="HOGENOM" id="CLU_001810_1_0_1"/>
<keyword evidence="2" id="KW-0503">Monooxygenase</keyword>
<dbReference type="PANTHER" id="PTHR45934">
    <property type="entry name" value="FAD/NAD(P)-BINDING OXIDOREDUCTASE FAMILY PROTEIN"/>
    <property type="match status" value="1"/>
</dbReference>
<dbReference type="InterPro" id="IPR044560">
    <property type="entry name" value="MOase"/>
</dbReference>
<dbReference type="EMBL" id="CM001220">
    <property type="protein sequence ID" value="KEH29341.1"/>
    <property type="molecule type" value="Genomic_DNA"/>
</dbReference>
<feature type="domain" description="FAD-binding" evidence="4">
    <location>
        <begin position="8"/>
        <end position="326"/>
    </location>
</feature>
<evidence type="ECO:0000256" key="3">
    <source>
        <dbReference type="ARBA" id="ARBA00024018"/>
    </source>
</evidence>
<reference evidence="5 7" key="2">
    <citation type="journal article" date="2014" name="BMC Genomics">
        <title>An improved genome release (version Mt4.0) for the model legume Medicago truncatula.</title>
        <authorList>
            <person name="Tang H."/>
            <person name="Krishnakumar V."/>
            <person name="Bidwell S."/>
            <person name="Rosen B."/>
            <person name="Chan A."/>
            <person name="Zhou S."/>
            <person name="Gentzbittel L."/>
            <person name="Childs K.L."/>
            <person name="Yandell M."/>
            <person name="Gundlach H."/>
            <person name="Mayer K.F."/>
            <person name="Schwartz D.C."/>
            <person name="Town C.D."/>
        </authorList>
    </citation>
    <scope>GENOME REANNOTATION</scope>
    <source>
        <strain evidence="5">A17</strain>
        <strain evidence="6 7">cv. Jemalong A17</strain>
    </source>
</reference>
<reference evidence="5 7" key="1">
    <citation type="journal article" date="2011" name="Nature">
        <title>The Medicago genome provides insight into the evolution of rhizobial symbioses.</title>
        <authorList>
            <person name="Young N.D."/>
            <person name="Debelle F."/>
            <person name="Oldroyd G.E."/>
            <person name="Geurts R."/>
            <person name="Cannon S.B."/>
            <person name="Udvardi M.K."/>
            <person name="Benedito V.A."/>
            <person name="Mayer K.F."/>
            <person name="Gouzy J."/>
            <person name="Schoof H."/>
            <person name="Van de Peer Y."/>
            <person name="Proost S."/>
            <person name="Cook D.R."/>
            <person name="Meyers B.C."/>
            <person name="Spannagl M."/>
            <person name="Cheung F."/>
            <person name="De Mita S."/>
            <person name="Krishnakumar V."/>
            <person name="Gundlach H."/>
            <person name="Zhou S."/>
            <person name="Mudge J."/>
            <person name="Bharti A.K."/>
            <person name="Murray J.D."/>
            <person name="Naoumkina M.A."/>
            <person name="Rosen B."/>
            <person name="Silverstein K.A."/>
            <person name="Tang H."/>
            <person name="Rombauts S."/>
            <person name="Zhao P.X."/>
            <person name="Zhou P."/>
            <person name="Barbe V."/>
            <person name="Bardou P."/>
            <person name="Bechner M."/>
            <person name="Bellec A."/>
            <person name="Berger A."/>
            <person name="Berges H."/>
            <person name="Bidwell S."/>
            <person name="Bisseling T."/>
            <person name="Choisne N."/>
            <person name="Couloux A."/>
            <person name="Denny R."/>
            <person name="Deshpande S."/>
            <person name="Dai X."/>
            <person name="Doyle J.J."/>
            <person name="Dudez A.M."/>
            <person name="Farmer A.D."/>
            <person name="Fouteau S."/>
            <person name="Franken C."/>
            <person name="Gibelin C."/>
            <person name="Gish J."/>
            <person name="Goldstein S."/>
            <person name="Gonzalez A.J."/>
            <person name="Green P.J."/>
            <person name="Hallab A."/>
            <person name="Hartog M."/>
            <person name="Hua A."/>
            <person name="Humphray S.J."/>
            <person name="Jeong D.H."/>
            <person name="Jing Y."/>
            <person name="Jocker A."/>
            <person name="Kenton S.M."/>
            <person name="Kim D.J."/>
            <person name="Klee K."/>
            <person name="Lai H."/>
            <person name="Lang C."/>
            <person name="Lin S."/>
            <person name="Macmil S.L."/>
            <person name="Magdelenat G."/>
            <person name="Matthews L."/>
            <person name="McCorrison J."/>
            <person name="Monaghan E.L."/>
            <person name="Mun J.H."/>
            <person name="Najar F.Z."/>
            <person name="Nicholson C."/>
            <person name="Noirot C."/>
            <person name="O'Bleness M."/>
            <person name="Paule C.R."/>
            <person name="Poulain J."/>
            <person name="Prion F."/>
            <person name="Qin B."/>
            <person name="Qu C."/>
            <person name="Retzel E.F."/>
            <person name="Riddle C."/>
            <person name="Sallet E."/>
            <person name="Samain S."/>
            <person name="Samson N."/>
            <person name="Sanders I."/>
            <person name="Saurat O."/>
            <person name="Scarpelli C."/>
            <person name="Schiex T."/>
            <person name="Segurens B."/>
            <person name="Severin A.J."/>
            <person name="Sherrier D.J."/>
            <person name="Shi R."/>
            <person name="Sims S."/>
            <person name="Singer S.R."/>
            <person name="Sinharoy S."/>
            <person name="Sterck L."/>
            <person name="Viollet A."/>
            <person name="Wang B.B."/>
            <person name="Wang K."/>
            <person name="Wang M."/>
            <person name="Wang X."/>
            <person name="Warfsmann J."/>
            <person name="Weissenbach J."/>
            <person name="White D.D."/>
            <person name="White J.D."/>
            <person name="Wiley G.B."/>
            <person name="Wincker P."/>
            <person name="Xing Y."/>
            <person name="Yang L."/>
            <person name="Yao Z."/>
            <person name="Ying F."/>
            <person name="Zhai J."/>
            <person name="Zhou L."/>
            <person name="Zuber A."/>
            <person name="Denarie J."/>
            <person name="Dixon R.A."/>
            <person name="May G.D."/>
            <person name="Schwartz D.C."/>
            <person name="Rogers J."/>
            <person name="Quetier F."/>
            <person name="Town C.D."/>
            <person name="Roe B.A."/>
        </authorList>
    </citation>
    <scope>NUCLEOTIDE SEQUENCE [LARGE SCALE GENOMIC DNA]</scope>
    <source>
        <strain evidence="5">A17</strain>
        <strain evidence="6 7">cv. Jemalong A17</strain>
    </source>
</reference>
<evidence type="ECO:0000256" key="2">
    <source>
        <dbReference type="ARBA" id="ARBA00023033"/>
    </source>
</evidence>
<dbReference type="SUPFAM" id="SSF51905">
    <property type="entry name" value="FAD/NAD(P)-binding domain"/>
    <property type="match status" value="2"/>
</dbReference>
<reference evidence="6" key="3">
    <citation type="submission" date="2015-04" db="UniProtKB">
        <authorList>
            <consortium name="EnsemblPlants"/>
        </authorList>
    </citation>
    <scope>IDENTIFICATION</scope>
    <source>
        <strain evidence="6">cv. Jemalong A17</strain>
    </source>
</reference>
<dbReference type="EnsemblPlants" id="KEH29341">
    <property type="protein sequence ID" value="KEH29341"/>
    <property type="gene ID" value="MTR_4g035655"/>
</dbReference>
<evidence type="ECO:0000313" key="7">
    <source>
        <dbReference type="Proteomes" id="UP000002051"/>
    </source>
</evidence>
<keyword evidence="1" id="KW-0560">Oxidoreductase</keyword>
<dbReference type="GO" id="GO:0071949">
    <property type="term" value="F:FAD binding"/>
    <property type="evidence" value="ECO:0007669"/>
    <property type="project" value="InterPro"/>
</dbReference>
<dbReference type="AlphaFoldDB" id="A0A072UIU6"/>
<evidence type="ECO:0000313" key="6">
    <source>
        <dbReference type="EnsemblPlants" id="KEH29341"/>
    </source>
</evidence>
<proteinExistence type="inferred from homology"/>
<name>A0A072UIU6_MEDTR</name>
<dbReference type="Gene3D" id="3.50.50.60">
    <property type="entry name" value="FAD/NAD(P)-binding domain"/>
    <property type="match status" value="2"/>
</dbReference>
<dbReference type="InterPro" id="IPR002938">
    <property type="entry name" value="FAD-bd"/>
</dbReference>
<dbReference type="InterPro" id="IPR036188">
    <property type="entry name" value="FAD/NAD-bd_sf"/>
</dbReference>
<dbReference type="STRING" id="3880.A0A072UIU6"/>
<dbReference type="PANTHER" id="PTHR45934:SF7">
    <property type="entry name" value="FAD_NAD(P)-BINDING OXIDOREDUCTASE FAMILY PROTEIN"/>
    <property type="match status" value="1"/>
</dbReference>
<accession>A0A072UIU6</accession>
<protein>
    <submittedName>
        <fullName evidence="5">FAD/NAD(P)-binding oxidoreductase family protein</fullName>
    </submittedName>
</protein>
<dbReference type="GO" id="GO:0004497">
    <property type="term" value="F:monooxygenase activity"/>
    <property type="evidence" value="ECO:0007669"/>
    <property type="project" value="UniProtKB-KW"/>
</dbReference>
<keyword evidence="7" id="KW-1185">Reference proteome</keyword>
<feature type="domain" description="FAD-binding" evidence="4">
    <location>
        <begin position="483"/>
        <end position="803"/>
    </location>
</feature>
<dbReference type="Proteomes" id="UP000002051">
    <property type="component" value="Chromosome 4"/>
</dbReference>
<sequence>MKGSVENEIVIVGGGICGLATALALHRKSIKSLVLEKSEELRATGAAIIVQANGWHALDQLGVGSILRETAIQIHGGKFISLGDDGPKEVPFGIYREFRCLKRTDLIKAMANCLPMETIRTGCQVVSIELDPITQYSQLVLSNGSILQAKVVIGCDGVNSTIANMVTLHQTKLLHFSTCVARGFTKYPNGHQFPNEFAMISRGQVQLGRIPMTDKLVYWFVTRLNTAQDSIISKDPTLIRQSLMESMEGFPIHAMDMIRNCKLNSLHLTDLKYRPPWDLLLNKFSKGTMVVAGDAMHATGPFIAQGGSASIEDAIVLARCLAQKMHNTTNGIMARSTVEEAFDKKEFSKGKCIASRSLYEPVGGCCWKVGNGHNIRIWEDRWLPYQNGFKILTQDIGDQNASLVKDLLVGNPPYWNQDLVDNTFHPFEGAQILQISLIQKENQDFIIHVDPIVASFSGGTVGVISALMVIEINNNMKRSEENEIVIVGGGICGLATALALHRKRIKSLVLERSEELRATGAAIIVQANGWHALDQLGVGSILRETAIQIQGGKFISLGEDEPKEVPFGIYKEFRCLKRTDLIKAMANCLPMETIRTGCQVVSIELDPITQYRQLVLSNGSILQAKVVIGCDGVNSTIANMVGLHETKLLRFSTCAARGFTEYPNGHQFPSEFAMMSRGQVQLGMMPMTDKLVYWFVTRLNTAQDSIISKDPALIRQSLMESMEGFPIHAMDMISNCKLNSLHLTDLKYRPPWDLLLNKFSKGTMVVAGDAMHATGPFIAQGGSASIEDAIVLARCLAQKMHNTTNGIMARSTVEEAFDKYVKERRMRIFWLSLNTYLVGKKLDAKSRIVRFVVIAIMFVLFRDPNCHLRYNCGTLHEEENLNYI</sequence>
<gene>
    <name evidence="5" type="ordered locus">MTR_4g035655</name>
</gene>
<dbReference type="Pfam" id="PF01494">
    <property type="entry name" value="FAD_binding_3"/>
    <property type="match status" value="2"/>
</dbReference>